<keyword evidence="2 4" id="KW-0689">Ribosomal protein</keyword>
<dbReference type="GO" id="GO:0005840">
    <property type="term" value="C:ribosome"/>
    <property type="evidence" value="ECO:0007669"/>
    <property type="project" value="UniProtKB-KW"/>
</dbReference>
<dbReference type="OrthoDB" id="9616667at2759"/>
<sequence>MAVKSGIAVGLNKGKQVTPMTPPAKISYKKGQSSNRVKFVRSLVREFAGLSPYERRLIDLIRNSGEKRARKVAKKRLGSFVRAKAKVEEMQNIITASRRH</sequence>
<proteinExistence type="inferred from homology"/>
<dbReference type="FunFam" id="1.10.10.1760:FF:000003">
    <property type="entry name" value="60S ribosomal protein L36"/>
    <property type="match status" value="1"/>
</dbReference>
<evidence type="ECO:0000313" key="5">
    <source>
        <dbReference type="EMBL" id="GAV52966.1"/>
    </source>
</evidence>
<dbReference type="OMA" id="NKGHKTE"/>
<name>A0A1Q3AB42_ZYGRO</name>
<dbReference type="InterPro" id="IPR038097">
    <property type="entry name" value="Ribosomal_eL36_sf"/>
</dbReference>
<dbReference type="Gene3D" id="1.10.10.1760">
    <property type="entry name" value="60S ribosomal protein L36"/>
    <property type="match status" value="1"/>
</dbReference>
<dbReference type="GO" id="GO:0003723">
    <property type="term" value="F:RNA binding"/>
    <property type="evidence" value="ECO:0007669"/>
    <property type="project" value="UniProtKB-ARBA"/>
</dbReference>
<dbReference type="PANTHER" id="PTHR10114">
    <property type="entry name" value="60S RIBOSOMAL PROTEIN L36"/>
    <property type="match status" value="1"/>
</dbReference>
<keyword evidence="3 4" id="KW-0687">Ribonucleoprotein</keyword>
<evidence type="ECO:0000313" key="6">
    <source>
        <dbReference type="Proteomes" id="UP000187013"/>
    </source>
</evidence>
<protein>
    <recommendedName>
        <fullName evidence="4">60S ribosomal protein L36</fullName>
    </recommendedName>
</protein>
<dbReference type="AlphaFoldDB" id="A0A1Q3AB42"/>
<evidence type="ECO:0000256" key="2">
    <source>
        <dbReference type="ARBA" id="ARBA00022980"/>
    </source>
</evidence>
<accession>A0A1Q3AB42</accession>
<dbReference type="EMBL" id="BDGX01000035">
    <property type="protein sequence ID" value="GAV52966.1"/>
    <property type="molecule type" value="Genomic_DNA"/>
</dbReference>
<dbReference type="Pfam" id="PF01158">
    <property type="entry name" value="Ribosomal_L36e"/>
    <property type="match status" value="1"/>
</dbReference>
<evidence type="ECO:0000256" key="1">
    <source>
        <dbReference type="ARBA" id="ARBA00006509"/>
    </source>
</evidence>
<evidence type="ECO:0000256" key="4">
    <source>
        <dbReference type="RuleBase" id="RU000665"/>
    </source>
</evidence>
<reference evidence="5 6" key="1">
    <citation type="submission" date="2016-08" db="EMBL/GenBank/DDBJ databases">
        <title>Draft genome sequence of allopolyploid Zygosaccharomyces rouxii.</title>
        <authorList>
            <person name="Watanabe J."/>
            <person name="Uehara K."/>
            <person name="Mogi Y."/>
            <person name="Tsukioka Y."/>
        </authorList>
    </citation>
    <scope>NUCLEOTIDE SEQUENCE [LARGE SCALE GENOMIC DNA]</scope>
    <source>
        <strain evidence="5 6">NBRC 110957</strain>
    </source>
</reference>
<dbReference type="GO" id="GO:0006412">
    <property type="term" value="P:translation"/>
    <property type="evidence" value="ECO:0007669"/>
    <property type="project" value="InterPro"/>
</dbReference>
<dbReference type="Proteomes" id="UP000187013">
    <property type="component" value="Unassembled WGS sequence"/>
</dbReference>
<evidence type="ECO:0000256" key="3">
    <source>
        <dbReference type="ARBA" id="ARBA00023274"/>
    </source>
</evidence>
<dbReference type="InterPro" id="IPR000509">
    <property type="entry name" value="Ribosomal_eL36"/>
</dbReference>
<dbReference type="GO" id="GO:0003735">
    <property type="term" value="F:structural constituent of ribosome"/>
    <property type="evidence" value="ECO:0007669"/>
    <property type="project" value="InterPro"/>
</dbReference>
<comment type="similarity">
    <text evidence="1 4">Belongs to the eukaryotic ribosomal protein eL36 family.</text>
</comment>
<gene>
    <name evidence="5" type="ORF">ZYGR_0AI02480</name>
</gene>
<organism evidence="5 6">
    <name type="scientific">Zygosaccharomyces rouxii</name>
    <dbReference type="NCBI Taxonomy" id="4956"/>
    <lineage>
        <taxon>Eukaryota</taxon>
        <taxon>Fungi</taxon>
        <taxon>Dikarya</taxon>
        <taxon>Ascomycota</taxon>
        <taxon>Saccharomycotina</taxon>
        <taxon>Saccharomycetes</taxon>
        <taxon>Saccharomycetales</taxon>
        <taxon>Saccharomycetaceae</taxon>
        <taxon>Zygosaccharomyces</taxon>
    </lineage>
</organism>
<dbReference type="GO" id="GO:1990904">
    <property type="term" value="C:ribonucleoprotein complex"/>
    <property type="evidence" value="ECO:0007669"/>
    <property type="project" value="UniProtKB-KW"/>
</dbReference>
<dbReference type="eggNOG" id="KOG3452">
    <property type="taxonomic scope" value="Eukaryota"/>
</dbReference>
<dbReference type="PROSITE" id="PS01190">
    <property type="entry name" value="RIBOSOMAL_L36E"/>
    <property type="match status" value="1"/>
</dbReference>
<comment type="caution">
    <text evidence="5">The sequence shown here is derived from an EMBL/GenBank/DDBJ whole genome shotgun (WGS) entry which is preliminary data.</text>
</comment>